<feature type="region of interest" description="Disordered" evidence="1">
    <location>
        <begin position="177"/>
        <end position="234"/>
    </location>
</feature>
<organism evidence="3 4">
    <name type="scientific">Aphanomyces astaci</name>
    <name type="common">Crayfish plague agent</name>
    <dbReference type="NCBI Taxonomy" id="112090"/>
    <lineage>
        <taxon>Eukaryota</taxon>
        <taxon>Sar</taxon>
        <taxon>Stramenopiles</taxon>
        <taxon>Oomycota</taxon>
        <taxon>Saprolegniomycetes</taxon>
        <taxon>Saprolegniales</taxon>
        <taxon>Verrucalvaceae</taxon>
        <taxon>Aphanomyces</taxon>
    </lineage>
</organism>
<keyword evidence="2" id="KW-0812">Transmembrane</keyword>
<feature type="compositionally biased region" description="Low complexity" evidence="1">
    <location>
        <begin position="219"/>
        <end position="234"/>
    </location>
</feature>
<dbReference type="InterPro" id="IPR011009">
    <property type="entry name" value="Kinase-like_dom_sf"/>
</dbReference>
<comment type="caution">
    <text evidence="3">The sequence shown here is derived from an EMBL/GenBank/DDBJ whole genome shotgun (WGS) entry which is preliminary data.</text>
</comment>
<proteinExistence type="predicted"/>
<name>A0A3R6XM92_APHAT</name>
<evidence type="ECO:0000313" key="3">
    <source>
        <dbReference type="EMBL" id="RHY86088.1"/>
    </source>
</evidence>
<dbReference type="Gene3D" id="3.30.200.20">
    <property type="entry name" value="Phosphorylase Kinase, domain 1"/>
    <property type="match status" value="1"/>
</dbReference>
<feature type="compositionally biased region" description="Low complexity" evidence="1">
    <location>
        <begin position="179"/>
        <end position="197"/>
    </location>
</feature>
<evidence type="ECO:0000256" key="1">
    <source>
        <dbReference type="SAM" id="MobiDB-lite"/>
    </source>
</evidence>
<evidence type="ECO:0000313" key="4">
    <source>
        <dbReference type="Proteomes" id="UP000285712"/>
    </source>
</evidence>
<dbReference type="Proteomes" id="UP000285712">
    <property type="component" value="Unassembled WGS sequence"/>
</dbReference>
<protein>
    <recommendedName>
        <fullName evidence="5">Protein kinase domain-containing protein</fullName>
    </recommendedName>
</protein>
<gene>
    <name evidence="3" type="ORF">DYB35_013597</name>
</gene>
<feature type="transmembrane region" description="Helical" evidence="2">
    <location>
        <begin position="127"/>
        <end position="147"/>
    </location>
</feature>
<reference evidence="3 4" key="1">
    <citation type="submission" date="2018-08" db="EMBL/GenBank/DDBJ databases">
        <title>Aphanomyces genome sequencing and annotation.</title>
        <authorList>
            <person name="Minardi D."/>
            <person name="Oidtmann B."/>
            <person name="Van Der Giezen M."/>
            <person name="Studholme D.J."/>
        </authorList>
    </citation>
    <scope>NUCLEOTIDE SEQUENCE [LARGE SCALE GENOMIC DNA]</scope>
    <source>
        <strain evidence="3 4">Sv</strain>
    </source>
</reference>
<keyword evidence="2" id="KW-1133">Transmembrane helix</keyword>
<dbReference type="SUPFAM" id="SSF56112">
    <property type="entry name" value="Protein kinase-like (PK-like)"/>
    <property type="match status" value="1"/>
</dbReference>
<evidence type="ECO:0000256" key="2">
    <source>
        <dbReference type="SAM" id="Phobius"/>
    </source>
</evidence>
<evidence type="ECO:0008006" key="5">
    <source>
        <dbReference type="Google" id="ProtNLM"/>
    </source>
</evidence>
<dbReference type="EMBL" id="QUTG01005221">
    <property type="protein sequence ID" value="RHY86088.1"/>
    <property type="molecule type" value="Genomic_DNA"/>
</dbReference>
<keyword evidence="2" id="KW-0472">Membrane</keyword>
<accession>A0A3R6XM92</accession>
<dbReference type="AlphaFoldDB" id="A0A3R6XM92"/>
<sequence>MAAYDTCSLIYSYLTTSTSGYSCTYAKYIATNQIDLATVKKVDCTQSFCRSFLTTFASVGAYSDFGSCYLKDTSSSKNVSLLSLASVCNGIDVANTGGTNIYVPTFNPSLYPSGLVTDVQTGISTGAIVGIIVGVVVVVIFFGVLIFKYRQNKKASPPPPPGSTAYAVLNEPRHGHHVTATSTAGTTSSTAATGQSTRLPKPSKHQPDPRQPPTRTVGSTLDQTTSTSSSMTTLTHKSMPGQLDLCDLDMHRVHPKDVHLIQPLAQGAYGEVWVAEHLGVSIAVKRLLPSKTSLADLQKFIWEIKLLSKYVVLHIVCHRGYY</sequence>